<evidence type="ECO:0000256" key="2">
    <source>
        <dbReference type="SAM" id="Coils"/>
    </source>
</evidence>
<comment type="caution">
    <text evidence="5">The sequence shown here is derived from an EMBL/GenBank/DDBJ whole genome shotgun (WGS) entry which is preliminary data.</text>
</comment>
<dbReference type="GO" id="GO:0003779">
    <property type="term" value="F:actin binding"/>
    <property type="evidence" value="ECO:0007669"/>
    <property type="project" value="InterPro"/>
</dbReference>
<feature type="compositionally biased region" description="Basic and acidic residues" evidence="3">
    <location>
        <begin position="531"/>
        <end position="540"/>
    </location>
</feature>
<evidence type="ECO:0000313" key="6">
    <source>
        <dbReference type="Proteomes" id="UP000813462"/>
    </source>
</evidence>
<dbReference type="Pfam" id="PF07765">
    <property type="entry name" value="KIP1"/>
    <property type="match status" value="1"/>
</dbReference>
<dbReference type="AlphaFoldDB" id="A0A978V9Z9"/>
<dbReference type="InterPro" id="IPR056888">
    <property type="entry name" value="NET2A-D/KIP1-like_dom"/>
</dbReference>
<dbReference type="Pfam" id="PF25014">
    <property type="entry name" value="NET2A"/>
    <property type="match status" value="1"/>
</dbReference>
<dbReference type="InterPro" id="IPR056889">
    <property type="entry name" value="NET2A-D/KIP1-like_C"/>
</dbReference>
<feature type="region of interest" description="Disordered" evidence="3">
    <location>
        <begin position="479"/>
        <end position="558"/>
    </location>
</feature>
<evidence type="ECO:0000256" key="1">
    <source>
        <dbReference type="ARBA" id="ARBA00023054"/>
    </source>
</evidence>
<dbReference type="PROSITE" id="PS51774">
    <property type="entry name" value="NAB"/>
    <property type="match status" value="1"/>
</dbReference>
<feature type="compositionally biased region" description="Polar residues" evidence="3">
    <location>
        <begin position="131"/>
        <end position="141"/>
    </location>
</feature>
<dbReference type="Proteomes" id="UP000813462">
    <property type="component" value="Unassembled WGS sequence"/>
</dbReference>
<keyword evidence="1 2" id="KW-0175">Coiled coil</keyword>
<feature type="coiled-coil region" evidence="2">
    <location>
        <begin position="187"/>
        <end position="283"/>
    </location>
</feature>
<feature type="domain" description="NAB" evidence="4">
    <location>
        <begin position="10"/>
        <end position="90"/>
    </location>
</feature>
<dbReference type="Pfam" id="PF24918">
    <property type="entry name" value="NET2A_C"/>
    <property type="match status" value="1"/>
</dbReference>
<feature type="region of interest" description="Disordered" evidence="3">
    <location>
        <begin position="111"/>
        <end position="170"/>
    </location>
</feature>
<proteinExistence type="predicted"/>
<name>A0A978V9Z9_ZIZJJ</name>
<reference evidence="5" key="1">
    <citation type="journal article" date="2021" name="Front. Plant Sci.">
        <title>Chromosome-Scale Genome Assembly for Chinese Sour Jujube and Insights Into Its Genome Evolution and Domestication Signature.</title>
        <authorList>
            <person name="Shen L.-Y."/>
            <person name="Luo H."/>
            <person name="Wang X.-L."/>
            <person name="Wang X.-M."/>
            <person name="Qiu X.-J."/>
            <person name="Liu H."/>
            <person name="Zhou S.-S."/>
            <person name="Jia K.-H."/>
            <person name="Nie S."/>
            <person name="Bao Y.-T."/>
            <person name="Zhang R.-G."/>
            <person name="Yun Q.-Z."/>
            <person name="Chai Y.-H."/>
            <person name="Lu J.-Y."/>
            <person name="Li Y."/>
            <person name="Zhao S.-W."/>
            <person name="Mao J.-F."/>
            <person name="Jia S.-G."/>
            <person name="Mao Y.-M."/>
        </authorList>
    </citation>
    <scope>NUCLEOTIDE SEQUENCE</scope>
    <source>
        <strain evidence="5">AT0</strain>
        <tissue evidence="5">Leaf</tissue>
    </source>
</reference>
<evidence type="ECO:0000313" key="5">
    <source>
        <dbReference type="EMBL" id="KAH7524734.1"/>
    </source>
</evidence>
<organism evidence="5 6">
    <name type="scientific">Ziziphus jujuba var. spinosa</name>
    <dbReference type="NCBI Taxonomy" id="714518"/>
    <lineage>
        <taxon>Eukaryota</taxon>
        <taxon>Viridiplantae</taxon>
        <taxon>Streptophyta</taxon>
        <taxon>Embryophyta</taxon>
        <taxon>Tracheophyta</taxon>
        <taxon>Spermatophyta</taxon>
        <taxon>Magnoliopsida</taxon>
        <taxon>eudicotyledons</taxon>
        <taxon>Gunneridae</taxon>
        <taxon>Pentapetalae</taxon>
        <taxon>rosids</taxon>
        <taxon>fabids</taxon>
        <taxon>Rosales</taxon>
        <taxon>Rhamnaceae</taxon>
        <taxon>Paliureae</taxon>
        <taxon>Ziziphus</taxon>
    </lineage>
</organism>
<dbReference type="OrthoDB" id="616075at2759"/>
<evidence type="ECO:0000259" key="4">
    <source>
        <dbReference type="PROSITE" id="PS51774"/>
    </source>
</evidence>
<sequence length="969" mass="112157">MLHRAASNAYSWWWASHVRTKQSKWLEENLQDMEEKVTITLKIVDDDGDSFAQRAEMYYRKRPELINFIEDSFRAYRALAERYDSLSRELQSANRTIATVFPERVQYAMADDEEENSSETSTSSGGPNKPTEGSPSDSKSTIPKVPKIPKKDFRSPSRLTSRKGYEPLKRMASSAKTAAIPISGLNKTEALQEIDKLQKGILALQTEKEFVKCMYEHGYQKYWDIENQITEMQKKVSSLQDEFGIGTIIEDNEARTLMAATAMKSCQETLVKLQEKQGQSEEETRVENRRINEAHEKFETIKDEFLSKHKRTEEFELLDGEISSKALEKHEHDCEMLRKTIMEQLEMNSSNSPITVTEMAEKIDELVNKVVILETSVSSQSSLVKRLRSETDELHAHIRSLEEEKETLMESSERMSKKLQELEEELRRVKILNRNVEDENNNLRTHFTEASCNLDHLSEKLQTVKQDEEVDEHRRLFQKVRAVPDHAKPDMESGEDKSKHASDDEYSVSKEVIKKEEEEKKDEESFGLMSEKSHEPIHNQEEEEEEEEGKEELSEMVDNDVDGKQQELEEEKEEENQPNWRQMFLKGLEDREKILLEEYTSVLQDYKEVRKKLSEVENKNRDGIFELAMQVRDLKHHIATKDEEIKCLQHKANFQQASNPDESPSACSTEYKYANLEPQSAHSPYHHGSPSLNLDESIYQAGEHQKFTVSPPMKDQKITKKKRIPKSHTVSTIEERLRSNIDELLEENLEFWLRFSTSVHQIQKFQTSIDDLESEFSLLMNKRKEEGGTSSKQHSLQSDARPIYRHLREIKTELSLWLEHNAVLKDELEDRFSSLCNIQDEISRISDASSKLEKIELSDYQAAKFQGEVRNMKQENNKVVEELQVGLNRVKALKVQVEKTLSRMDVELGISPLKNSHPTMKQAANRVRIPLRSFLFGVKLKRQKPSIFSCVSPAVNKHSNLPASAIPPS</sequence>
<feature type="coiled-coil region" evidence="2">
    <location>
        <begin position="384"/>
        <end position="442"/>
    </location>
</feature>
<accession>A0A978V9Z9</accession>
<protein>
    <recommendedName>
        <fullName evidence="4">NAB domain-containing protein</fullName>
    </recommendedName>
</protein>
<gene>
    <name evidence="5" type="ORF">FEM48_Zijuj06G0150900</name>
</gene>
<dbReference type="PANTHER" id="PTHR31631">
    <property type="entry name" value="PROTEIN NETWORKED 2D"/>
    <property type="match status" value="1"/>
</dbReference>
<feature type="compositionally biased region" description="Basic and acidic residues" evidence="3">
    <location>
        <begin position="482"/>
        <end position="524"/>
    </location>
</feature>
<evidence type="ECO:0000256" key="3">
    <source>
        <dbReference type="SAM" id="MobiDB-lite"/>
    </source>
</evidence>
<dbReference type="PANTHER" id="PTHR31631:SF3">
    <property type="entry name" value="PROTEIN NETWORKED 2B"/>
    <property type="match status" value="1"/>
</dbReference>
<dbReference type="EMBL" id="JAEACU010000006">
    <property type="protein sequence ID" value="KAH7524734.1"/>
    <property type="molecule type" value="Genomic_DNA"/>
</dbReference>
<dbReference type="InterPro" id="IPR011684">
    <property type="entry name" value="NAB"/>
</dbReference>
<feature type="compositionally biased region" description="Acidic residues" evidence="3">
    <location>
        <begin position="541"/>
        <end position="558"/>
    </location>
</feature>